<keyword evidence="14" id="KW-1185">Reference proteome</keyword>
<dbReference type="InterPro" id="IPR053896">
    <property type="entry name" value="BTN3A2-like_Ig-C"/>
</dbReference>
<feature type="compositionally biased region" description="Basic and acidic residues" evidence="10">
    <location>
        <begin position="444"/>
        <end position="482"/>
    </location>
</feature>
<dbReference type="FunFam" id="2.60.40.10:FF:000088">
    <property type="entry name" value="Butyrophilin subfamily 1 member A1"/>
    <property type="match status" value="1"/>
</dbReference>
<dbReference type="InterPro" id="IPR050504">
    <property type="entry name" value="IgSF_BTN/MOG"/>
</dbReference>
<dbReference type="Pfam" id="PF22705">
    <property type="entry name" value="C2-set_3"/>
    <property type="match status" value="1"/>
</dbReference>
<feature type="region of interest" description="Disordered" evidence="10">
    <location>
        <begin position="424"/>
        <end position="482"/>
    </location>
</feature>
<dbReference type="Proteomes" id="UP000503349">
    <property type="component" value="Chromosome 13"/>
</dbReference>
<feature type="compositionally biased region" description="Basic and acidic residues" evidence="10">
    <location>
        <begin position="293"/>
        <end position="306"/>
    </location>
</feature>
<proteinExistence type="inferred from homology"/>
<dbReference type="GO" id="GO:1903037">
    <property type="term" value="P:regulation of leukocyte cell-cell adhesion"/>
    <property type="evidence" value="ECO:0007669"/>
    <property type="project" value="UniProtKB-ARBA"/>
</dbReference>
<feature type="compositionally biased region" description="Basic and acidic residues" evidence="10">
    <location>
        <begin position="372"/>
        <end position="393"/>
    </location>
</feature>
<keyword evidence="3" id="KW-0732">Signal</keyword>
<keyword evidence="6" id="KW-1015">Disulfide bond</keyword>
<evidence type="ECO:0000256" key="1">
    <source>
        <dbReference type="ARBA" id="ARBA00004370"/>
    </source>
</evidence>
<dbReference type="GO" id="GO:0005102">
    <property type="term" value="F:signaling receptor binding"/>
    <property type="evidence" value="ECO:0007669"/>
    <property type="project" value="TreeGrafter"/>
</dbReference>
<evidence type="ECO:0000259" key="12">
    <source>
        <dbReference type="PROSITE" id="PS50835"/>
    </source>
</evidence>
<feature type="transmembrane region" description="Helical" evidence="11">
    <location>
        <begin position="261"/>
        <end position="282"/>
    </location>
</feature>
<evidence type="ECO:0000256" key="2">
    <source>
        <dbReference type="ARBA" id="ARBA00022692"/>
    </source>
</evidence>
<dbReference type="PANTHER" id="PTHR24100">
    <property type="entry name" value="BUTYROPHILIN"/>
    <property type="match status" value="1"/>
</dbReference>
<evidence type="ECO:0000256" key="7">
    <source>
        <dbReference type="ARBA" id="ARBA00023180"/>
    </source>
</evidence>
<dbReference type="SUPFAM" id="SSF48726">
    <property type="entry name" value="Immunoglobulin"/>
    <property type="match status" value="2"/>
</dbReference>
<evidence type="ECO:0000256" key="11">
    <source>
        <dbReference type="SAM" id="Phobius"/>
    </source>
</evidence>
<dbReference type="GO" id="GO:0050863">
    <property type="term" value="P:regulation of T cell activation"/>
    <property type="evidence" value="ECO:0007669"/>
    <property type="project" value="UniProtKB-ARBA"/>
</dbReference>
<dbReference type="InterPro" id="IPR003599">
    <property type="entry name" value="Ig_sub"/>
</dbReference>
<dbReference type="GO" id="GO:0042110">
    <property type="term" value="P:T cell activation"/>
    <property type="evidence" value="ECO:0007669"/>
    <property type="project" value="UniProtKB-ARBA"/>
</dbReference>
<evidence type="ECO:0000256" key="3">
    <source>
        <dbReference type="ARBA" id="ARBA00022729"/>
    </source>
</evidence>
<dbReference type="AlphaFoldDB" id="A0A6G1Q788"/>
<keyword evidence="2 11" id="KW-0812">Transmembrane</keyword>
<dbReference type="GO" id="GO:0009897">
    <property type="term" value="C:external side of plasma membrane"/>
    <property type="evidence" value="ECO:0007669"/>
    <property type="project" value="TreeGrafter"/>
</dbReference>
<dbReference type="InterPro" id="IPR013783">
    <property type="entry name" value="Ig-like_fold"/>
</dbReference>
<feature type="region of interest" description="Disordered" evidence="10">
    <location>
        <begin position="288"/>
        <end position="313"/>
    </location>
</feature>
<dbReference type="Pfam" id="PF07686">
    <property type="entry name" value="V-set"/>
    <property type="match status" value="1"/>
</dbReference>
<gene>
    <name evidence="13" type="ORF">EXN66_Car013809</name>
</gene>
<dbReference type="Gene3D" id="2.60.40.10">
    <property type="entry name" value="Immunoglobulins"/>
    <property type="match status" value="2"/>
</dbReference>
<dbReference type="SMART" id="SM00407">
    <property type="entry name" value="IGc1"/>
    <property type="match status" value="1"/>
</dbReference>
<dbReference type="InterPro" id="IPR036179">
    <property type="entry name" value="Ig-like_dom_sf"/>
</dbReference>
<organism evidence="13 14">
    <name type="scientific">Channa argus</name>
    <name type="common">Northern snakehead</name>
    <name type="synonym">Ophicephalus argus</name>
    <dbReference type="NCBI Taxonomy" id="215402"/>
    <lineage>
        <taxon>Eukaryota</taxon>
        <taxon>Metazoa</taxon>
        <taxon>Chordata</taxon>
        <taxon>Craniata</taxon>
        <taxon>Vertebrata</taxon>
        <taxon>Euteleostomi</taxon>
        <taxon>Actinopterygii</taxon>
        <taxon>Neopterygii</taxon>
        <taxon>Teleostei</taxon>
        <taxon>Neoteleostei</taxon>
        <taxon>Acanthomorphata</taxon>
        <taxon>Anabantaria</taxon>
        <taxon>Anabantiformes</taxon>
        <taxon>Channoidei</taxon>
        <taxon>Channidae</taxon>
        <taxon>Channa</taxon>
    </lineage>
</organism>
<name>A0A6G1Q788_CHAAH</name>
<keyword evidence="4 11" id="KW-1133">Transmembrane helix</keyword>
<evidence type="ECO:0000256" key="4">
    <source>
        <dbReference type="ARBA" id="ARBA00022989"/>
    </source>
</evidence>
<comment type="subcellular location">
    <subcellularLocation>
        <location evidence="1">Membrane</location>
    </subcellularLocation>
</comment>
<feature type="region of interest" description="Disordered" evidence="10">
    <location>
        <begin position="512"/>
        <end position="542"/>
    </location>
</feature>
<dbReference type="InterPro" id="IPR003597">
    <property type="entry name" value="Ig_C1-set"/>
</dbReference>
<feature type="compositionally biased region" description="Polar residues" evidence="10">
    <location>
        <begin position="335"/>
        <end position="348"/>
    </location>
</feature>
<evidence type="ECO:0000256" key="10">
    <source>
        <dbReference type="SAM" id="MobiDB-lite"/>
    </source>
</evidence>
<accession>A0A6G1Q788</accession>
<sequence>MCHVKVRLSSKAQICGFSRVFFQTAVFLVLIRSCRGQSEVFGSSQPIAATLGDDIILPCHLQPAFDALDMTVEWTRPDPETRYVYVWRDRGELQIIKHPSYKGRTSLFINELKHGNISLKLSKVKLSDEGTYRCFVPELARDSTVQLVVGAFSSPGINLTGLDNSSSGVVLQCESKGWYPEPEVLWLDGEENVLNAAPTETVRGPDDLYTVSSRVTVDKRHGNRFTCRVQQNNINQSRETHIEVKGDFFSDLPGSASSAPVIIGTILGIMCLLAGAIVVWKWRKNKHKNKKQHKDEDAEKDGEKSRFISSDPEQEVLLEVETDIELPAQRTMMETVNNSSSEETGHQTQAEEETHQRETNNVLILKSGLNRGQKETETKPVNEKTDAPGLNEDKLENKSVRDNTAKVMEGETVREQLTGNNLQIDDGEEVNSTADGTRDQGLMEEEKHGNQREERDTLKNLSTGKEKHTQKLKTKERELKKSEETISRLIGQKKDKDQQIKELRVKLEEVKKKLQSVNREEETEKEKDQDVKGPLDTKNDLETEMVELQKKMKKMETQREIIMKEISVTTEKKMKVTHEIEEIIKMSETTEKEGE</sequence>
<dbReference type="GO" id="GO:0001817">
    <property type="term" value="P:regulation of cytokine production"/>
    <property type="evidence" value="ECO:0007669"/>
    <property type="project" value="TreeGrafter"/>
</dbReference>
<evidence type="ECO:0000256" key="9">
    <source>
        <dbReference type="ARBA" id="ARBA00038221"/>
    </source>
</evidence>
<keyword evidence="7" id="KW-0325">Glycoprotein</keyword>
<comment type="similarity">
    <text evidence="9">Belongs to the SKINT family.</text>
</comment>
<dbReference type="PANTHER" id="PTHR24100:SF151">
    <property type="entry name" value="ICOS LIGAND"/>
    <property type="match status" value="1"/>
</dbReference>
<dbReference type="SMART" id="SM00409">
    <property type="entry name" value="IG"/>
    <property type="match status" value="1"/>
</dbReference>
<evidence type="ECO:0000313" key="13">
    <source>
        <dbReference type="EMBL" id="KAF3698128.1"/>
    </source>
</evidence>
<dbReference type="InterPro" id="IPR007110">
    <property type="entry name" value="Ig-like_dom"/>
</dbReference>
<dbReference type="InterPro" id="IPR013106">
    <property type="entry name" value="Ig_V-set"/>
</dbReference>
<evidence type="ECO:0000256" key="8">
    <source>
        <dbReference type="ARBA" id="ARBA00023319"/>
    </source>
</evidence>
<reference evidence="14" key="2">
    <citation type="submission" date="2019-02" db="EMBL/GenBank/DDBJ databases">
        <title>Opniocepnalus argus Var Kimnra genome.</title>
        <authorList>
            <person name="Zhou C."/>
            <person name="Xiao S."/>
        </authorList>
    </citation>
    <scope>NUCLEOTIDE SEQUENCE [LARGE SCALE GENOMIC DNA]</scope>
</reference>
<feature type="domain" description="Ig-like" evidence="12">
    <location>
        <begin position="155"/>
        <end position="243"/>
    </location>
</feature>
<reference evidence="13 14" key="1">
    <citation type="submission" date="2019-02" db="EMBL/GenBank/DDBJ databases">
        <title>Opniocepnalus argus genome.</title>
        <authorList>
            <person name="Zhou C."/>
            <person name="Xiao S."/>
        </authorList>
    </citation>
    <scope>NUCLEOTIDE SEQUENCE [LARGE SCALE GENOMIC DNA]</scope>
    <source>
        <strain evidence="13">OARG1902GOOAL</strain>
        <tissue evidence="13">Muscle</tissue>
    </source>
</reference>
<evidence type="ECO:0000256" key="5">
    <source>
        <dbReference type="ARBA" id="ARBA00023136"/>
    </source>
</evidence>
<dbReference type="GO" id="GO:0050852">
    <property type="term" value="P:T cell receptor signaling pathway"/>
    <property type="evidence" value="ECO:0007669"/>
    <property type="project" value="TreeGrafter"/>
</dbReference>
<feature type="region of interest" description="Disordered" evidence="10">
    <location>
        <begin position="335"/>
        <end position="393"/>
    </location>
</feature>
<keyword evidence="8" id="KW-0393">Immunoglobulin domain</keyword>
<feature type="domain" description="Ig-like" evidence="12">
    <location>
        <begin position="52"/>
        <end position="146"/>
    </location>
</feature>
<dbReference type="PROSITE" id="PS50835">
    <property type="entry name" value="IG_LIKE"/>
    <property type="match status" value="2"/>
</dbReference>
<dbReference type="FunFam" id="2.60.40.10:FF:000142">
    <property type="entry name" value="V-set domain-containing T-cell activation inhibitor 1"/>
    <property type="match status" value="1"/>
</dbReference>
<evidence type="ECO:0000313" key="14">
    <source>
        <dbReference type="Proteomes" id="UP000503349"/>
    </source>
</evidence>
<dbReference type="EMBL" id="CM015724">
    <property type="protein sequence ID" value="KAF3698128.1"/>
    <property type="molecule type" value="Genomic_DNA"/>
</dbReference>
<keyword evidence="5 11" id="KW-0472">Membrane</keyword>
<protein>
    <submittedName>
        <fullName evidence="13">Butyrophilin subfamily 3 member A3</fullName>
    </submittedName>
</protein>
<evidence type="ECO:0000256" key="6">
    <source>
        <dbReference type="ARBA" id="ARBA00023157"/>
    </source>
</evidence>